<organism evidence="11 12">
    <name type="scientific">Neohortaea acidophila</name>
    <dbReference type="NCBI Taxonomy" id="245834"/>
    <lineage>
        <taxon>Eukaryota</taxon>
        <taxon>Fungi</taxon>
        <taxon>Dikarya</taxon>
        <taxon>Ascomycota</taxon>
        <taxon>Pezizomycotina</taxon>
        <taxon>Dothideomycetes</taxon>
        <taxon>Dothideomycetidae</taxon>
        <taxon>Mycosphaerellales</taxon>
        <taxon>Teratosphaeriaceae</taxon>
        <taxon>Neohortaea</taxon>
    </lineage>
</organism>
<feature type="compositionally biased region" description="Gly residues" evidence="9">
    <location>
        <begin position="490"/>
        <end position="500"/>
    </location>
</feature>
<evidence type="ECO:0000256" key="2">
    <source>
        <dbReference type="ARBA" id="ARBA00012483"/>
    </source>
</evidence>
<dbReference type="GO" id="GO:0005634">
    <property type="term" value="C:nucleus"/>
    <property type="evidence" value="ECO:0007669"/>
    <property type="project" value="TreeGrafter"/>
</dbReference>
<sequence length="500" mass="53174">MSNGRPRDIVYCHECDNEWYRDEHGLTCPSCTSDFTEIVESANDPRGSEQHEPEDSAPAGGYGDYYAPAPDPDEEDIDNLRWTQTGPDTYRLRGTYRTDIPITPGTNLQQPGAAQPGLMGMVGSVLQNMLGGGQQQQQQPQPQQPQSPQQPRSQSPWEEGGQRPGIPPHLAALQRSPTPGSPPGNGTFVRHGSGPGFTYTIATTGTSNFGGGGGGGGGHLLPRNANGPQPFQPQPDHIEQMLAQLFANIGAGPVGPDGRMQGAGQMGGPIMFGGPGGQVRGMPFGDIFQLFGPPGGVAGDAVYSQEALDRVITQLMEQHQAGHAPGPATEAAIKSLPIKTISKSDLGETGKADCSICMDEVPVGDSVTELPCHHWFHADCIRAWLSEHDTCPHCRQGIMPKDGDANSSRPRQPNQAPRHDMRSPEYTRPSDVPGAYPFPRQNSGQAGGDGTQQNPYTVPNSPNMYQPGSPNDDRRRSSGNGMFSRMRDAFGGGGSNGGRG</sequence>
<evidence type="ECO:0000256" key="3">
    <source>
        <dbReference type="ARBA" id="ARBA00022679"/>
    </source>
</evidence>
<dbReference type="PANTHER" id="PTHR45931:SF3">
    <property type="entry name" value="RING ZINC FINGER-CONTAINING PROTEIN"/>
    <property type="match status" value="1"/>
</dbReference>
<keyword evidence="7" id="KW-0862">Zinc</keyword>
<feature type="region of interest" description="Disordered" evidence="9">
    <location>
        <begin position="39"/>
        <end position="119"/>
    </location>
</feature>
<evidence type="ECO:0000259" key="10">
    <source>
        <dbReference type="PROSITE" id="PS50089"/>
    </source>
</evidence>
<dbReference type="GeneID" id="54476706"/>
<feature type="compositionally biased region" description="Polar residues" evidence="9">
    <location>
        <begin position="405"/>
        <end position="415"/>
    </location>
</feature>
<feature type="region of interest" description="Disordered" evidence="9">
    <location>
        <begin position="131"/>
        <end position="235"/>
    </location>
</feature>
<dbReference type="GO" id="GO:0006511">
    <property type="term" value="P:ubiquitin-dependent protein catabolic process"/>
    <property type="evidence" value="ECO:0007669"/>
    <property type="project" value="TreeGrafter"/>
</dbReference>
<dbReference type="Proteomes" id="UP000799767">
    <property type="component" value="Unassembled WGS sequence"/>
</dbReference>
<feature type="compositionally biased region" description="Polar residues" evidence="9">
    <location>
        <begin position="451"/>
        <end position="469"/>
    </location>
</feature>
<evidence type="ECO:0000256" key="7">
    <source>
        <dbReference type="ARBA" id="ARBA00022833"/>
    </source>
</evidence>
<evidence type="ECO:0000313" key="11">
    <source>
        <dbReference type="EMBL" id="KAF2479538.1"/>
    </source>
</evidence>
<dbReference type="InterPro" id="IPR013083">
    <property type="entry name" value="Znf_RING/FYVE/PHD"/>
</dbReference>
<evidence type="ECO:0000256" key="6">
    <source>
        <dbReference type="ARBA" id="ARBA00022786"/>
    </source>
</evidence>
<name>A0A6A6PHN4_9PEZI</name>
<dbReference type="PANTHER" id="PTHR45931">
    <property type="entry name" value="SI:CH211-59O9.10"/>
    <property type="match status" value="1"/>
</dbReference>
<keyword evidence="3" id="KW-0808">Transferase</keyword>
<evidence type="ECO:0000256" key="4">
    <source>
        <dbReference type="ARBA" id="ARBA00022723"/>
    </source>
</evidence>
<dbReference type="Gene3D" id="3.30.40.10">
    <property type="entry name" value="Zinc/RING finger domain, C3HC4 (zinc finger)"/>
    <property type="match status" value="1"/>
</dbReference>
<reference evidence="11" key="1">
    <citation type="journal article" date="2020" name="Stud. Mycol.">
        <title>101 Dothideomycetes genomes: a test case for predicting lifestyles and emergence of pathogens.</title>
        <authorList>
            <person name="Haridas S."/>
            <person name="Albert R."/>
            <person name="Binder M."/>
            <person name="Bloem J."/>
            <person name="Labutti K."/>
            <person name="Salamov A."/>
            <person name="Andreopoulos B."/>
            <person name="Baker S."/>
            <person name="Barry K."/>
            <person name="Bills G."/>
            <person name="Bluhm B."/>
            <person name="Cannon C."/>
            <person name="Castanera R."/>
            <person name="Culley D."/>
            <person name="Daum C."/>
            <person name="Ezra D."/>
            <person name="Gonzalez J."/>
            <person name="Henrissat B."/>
            <person name="Kuo A."/>
            <person name="Liang C."/>
            <person name="Lipzen A."/>
            <person name="Lutzoni F."/>
            <person name="Magnuson J."/>
            <person name="Mondo S."/>
            <person name="Nolan M."/>
            <person name="Ohm R."/>
            <person name="Pangilinan J."/>
            <person name="Park H.-J."/>
            <person name="Ramirez L."/>
            <person name="Alfaro M."/>
            <person name="Sun H."/>
            <person name="Tritt A."/>
            <person name="Yoshinaga Y."/>
            <person name="Zwiers L.-H."/>
            <person name="Turgeon B."/>
            <person name="Goodwin S."/>
            <person name="Spatafora J."/>
            <person name="Crous P."/>
            <person name="Grigoriev I."/>
        </authorList>
    </citation>
    <scope>NUCLEOTIDE SEQUENCE</scope>
    <source>
        <strain evidence="11">CBS 113389</strain>
    </source>
</reference>
<dbReference type="GO" id="GO:0061630">
    <property type="term" value="F:ubiquitin protein ligase activity"/>
    <property type="evidence" value="ECO:0007669"/>
    <property type="project" value="UniProtKB-EC"/>
</dbReference>
<dbReference type="AlphaFoldDB" id="A0A6A6PHN4"/>
<dbReference type="FunFam" id="3.30.40.10:FF:000127">
    <property type="entry name" value="E3 ubiquitin-protein ligase RNF181"/>
    <property type="match status" value="1"/>
</dbReference>
<feature type="region of interest" description="Disordered" evidence="9">
    <location>
        <begin position="398"/>
        <end position="500"/>
    </location>
</feature>
<dbReference type="SUPFAM" id="SSF57850">
    <property type="entry name" value="RING/U-box"/>
    <property type="match status" value="1"/>
</dbReference>
<evidence type="ECO:0000256" key="8">
    <source>
        <dbReference type="PROSITE-ProRule" id="PRU00175"/>
    </source>
</evidence>
<feature type="compositionally biased region" description="Low complexity" evidence="9">
    <location>
        <begin position="135"/>
        <end position="156"/>
    </location>
</feature>
<dbReference type="Pfam" id="PF13639">
    <property type="entry name" value="zf-RING_2"/>
    <property type="match status" value="1"/>
</dbReference>
<dbReference type="OrthoDB" id="8062037at2759"/>
<protein>
    <recommendedName>
        <fullName evidence="2">RING-type E3 ubiquitin transferase</fullName>
        <ecNumber evidence="2">2.3.2.27</ecNumber>
    </recommendedName>
</protein>
<keyword evidence="6" id="KW-0833">Ubl conjugation pathway</keyword>
<dbReference type="GO" id="GO:0016567">
    <property type="term" value="P:protein ubiquitination"/>
    <property type="evidence" value="ECO:0007669"/>
    <property type="project" value="UniProtKB-ARBA"/>
</dbReference>
<feature type="domain" description="RING-type" evidence="10">
    <location>
        <begin position="354"/>
        <end position="395"/>
    </location>
</feature>
<dbReference type="InterPro" id="IPR051834">
    <property type="entry name" value="RING_finger_E3_ligase"/>
</dbReference>
<dbReference type="InterPro" id="IPR001841">
    <property type="entry name" value="Znf_RING"/>
</dbReference>
<proteinExistence type="predicted"/>
<evidence type="ECO:0000256" key="9">
    <source>
        <dbReference type="SAM" id="MobiDB-lite"/>
    </source>
</evidence>
<feature type="compositionally biased region" description="Gly residues" evidence="9">
    <location>
        <begin position="208"/>
        <end position="219"/>
    </location>
</feature>
<gene>
    <name evidence="11" type="ORF">BDY17DRAFT_313340</name>
</gene>
<dbReference type="RefSeq" id="XP_033586108.1">
    <property type="nucleotide sequence ID" value="XM_033735704.1"/>
</dbReference>
<accession>A0A6A6PHN4</accession>
<evidence type="ECO:0000256" key="5">
    <source>
        <dbReference type="ARBA" id="ARBA00022771"/>
    </source>
</evidence>
<keyword evidence="4" id="KW-0479">Metal-binding</keyword>
<evidence type="ECO:0000256" key="1">
    <source>
        <dbReference type="ARBA" id="ARBA00000900"/>
    </source>
</evidence>
<dbReference type="EMBL" id="MU001641">
    <property type="protein sequence ID" value="KAF2479538.1"/>
    <property type="molecule type" value="Genomic_DNA"/>
</dbReference>
<dbReference type="PROSITE" id="PS50089">
    <property type="entry name" value="ZF_RING_2"/>
    <property type="match status" value="1"/>
</dbReference>
<evidence type="ECO:0000313" key="12">
    <source>
        <dbReference type="Proteomes" id="UP000799767"/>
    </source>
</evidence>
<dbReference type="GO" id="GO:0008270">
    <property type="term" value="F:zinc ion binding"/>
    <property type="evidence" value="ECO:0007669"/>
    <property type="project" value="UniProtKB-KW"/>
</dbReference>
<comment type="catalytic activity">
    <reaction evidence="1">
        <text>S-ubiquitinyl-[E2 ubiquitin-conjugating enzyme]-L-cysteine + [acceptor protein]-L-lysine = [E2 ubiquitin-conjugating enzyme]-L-cysteine + N(6)-ubiquitinyl-[acceptor protein]-L-lysine.</text>
        <dbReference type="EC" id="2.3.2.27"/>
    </reaction>
</comment>
<keyword evidence="12" id="KW-1185">Reference proteome</keyword>
<keyword evidence="5 8" id="KW-0863">Zinc-finger</keyword>
<dbReference type="SMART" id="SM00184">
    <property type="entry name" value="RING"/>
    <property type="match status" value="1"/>
</dbReference>
<dbReference type="EC" id="2.3.2.27" evidence="2"/>